<dbReference type="GO" id="GO:0005524">
    <property type="term" value="F:ATP binding"/>
    <property type="evidence" value="ECO:0007669"/>
    <property type="project" value="InterPro"/>
</dbReference>
<dbReference type="EMBL" id="VSSQ01000241">
    <property type="protein sequence ID" value="MPL87611.1"/>
    <property type="molecule type" value="Genomic_DNA"/>
</dbReference>
<sequence>MKKAKELTLSRALSVDNVLNHKFTGLPFEGIMREVFGTPERAGSWIIWGPSGSGKTTFNMQLARYISNFEKVIYNSLEEWPSSTIVQAYKRAGLSQGDKVLMVGETMKDFEARMLRKRSANVMFIDSVKYTKFRWDDYERFCKLFPGKIKIWIAHANGKEPKGGLAEDIRYDSHVKIYTEGYRAFITSRYSQGGSGYLDIWPEGAREYHGEIDKQTKGQ</sequence>
<gene>
    <name evidence="2" type="ORF">SDC9_33612</name>
</gene>
<dbReference type="SMART" id="SM00382">
    <property type="entry name" value="AAA"/>
    <property type="match status" value="1"/>
</dbReference>
<dbReference type="InterPro" id="IPR011704">
    <property type="entry name" value="ATPase_dyneun-rel_AAA"/>
</dbReference>
<comment type="caution">
    <text evidence="2">The sequence shown here is derived from an EMBL/GenBank/DDBJ whole genome shotgun (WGS) entry which is preliminary data.</text>
</comment>
<protein>
    <recommendedName>
        <fullName evidence="1">AAA+ ATPase domain-containing protein</fullName>
    </recommendedName>
</protein>
<accession>A0A644V8S0</accession>
<dbReference type="AlphaFoldDB" id="A0A644V8S0"/>
<dbReference type="Pfam" id="PF07728">
    <property type="entry name" value="AAA_5"/>
    <property type="match status" value="1"/>
</dbReference>
<dbReference type="SUPFAM" id="SSF52540">
    <property type="entry name" value="P-loop containing nucleoside triphosphate hydrolases"/>
    <property type="match status" value="1"/>
</dbReference>
<feature type="domain" description="AAA+ ATPase" evidence="1">
    <location>
        <begin position="41"/>
        <end position="181"/>
    </location>
</feature>
<evidence type="ECO:0000313" key="2">
    <source>
        <dbReference type="EMBL" id="MPL87611.1"/>
    </source>
</evidence>
<organism evidence="2">
    <name type="scientific">bioreactor metagenome</name>
    <dbReference type="NCBI Taxonomy" id="1076179"/>
    <lineage>
        <taxon>unclassified sequences</taxon>
        <taxon>metagenomes</taxon>
        <taxon>ecological metagenomes</taxon>
    </lineage>
</organism>
<dbReference type="GO" id="GO:0016887">
    <property type="term" value="F:ATP hydrolysis activity"/>
    <property type="evidence" value="ECO:0007669"/>
    <property type="project" value="InterPro"/>
</dbReference>
<dbReference type="InterPro" id="IPR003593">
    <property type="entry name" value="AAA+_ATPase"/>
</dbReference>
<evidence type="ECO:0000259" key="1">
    <source>
        <dbReference type="SMART" id="SM00382"/>
    </source>
</evidence>
<proteinExistence type="predicted"/>
<name>A0A644V8S0_9ZZZZ</name>
<reference evidence="2" key="1">
    <citation type="submission" date="2019-08" db="EMBL/GenBank/DDBJ databases">
        <authorList>
            <person name="Kucharzyk K."/>
            <person name="Murdoch R.W."/>
            <person name="Higgins S."/>
            <person name="Loffler F."/>
        </authorList>
    </citation>
    <scope>NUCLEOTIDE SEQUENCE</scope>
</reference>
<dbReference type="Gene3D" id="3.40.50.300">
    <property type="entry name" value="P-loop containing nucleotide triphosphate hydrolases"/>
    <property type="match status" value="1"/>
</dbReference>
<dbReference type="InterPro" id="IPR027417">
    <property type="entry name" value="P-loop_NTPase"/>
</dbReference>